<dbReference type="HOGENOM" id="CLU_095603_0_0_9"/>
<keyword evidence="2" id="KW-1185">Reference proteome</keyword>
<evidence type="ECO:0008006" key="3">
    <source>
        <dbReference type="Google" id="ProtNLM"/>
    </source>
</evidence>
<dbReference type="STRING" id="515622.bpr_I0316"/>
<sequence>MYSNASLDFLEMLKNSKTKEPDTSKPKTNDSKAKEIGSNQLITVIDTETNWRDEVMSIGVALADADSFKCVDTRYYIIDPEYKVGGIYSNVINYHSKNYGDKDTRNNQTEGVSNEFKGAANISAPIGNSEIVCSRSEALNDIVQFLENNNIAKIFAYNAKFDYSHLRELSAFEWYDIMRLAAYKQYNRAITEEMPCCKTGRLKTNYGVEPITRMLSGDSRYCEVHNAIYDAVDELRIIELLGHALDQYSCARIN</sequence>
<dbReference type="eggNOG" id="COG0847">
    <property type="taxonomic scope" value="Bacteria"/>
</dbReference>
<dbReference type="AlphaFoldDB" id="E0RYI3"/>
<evidence type="ECO:0000313" key="2">
    <source>
        <dbReference type="Proteomes" id="UP000001299"/>
    </source>
</evidence>
<gene>
    <name evidence="1" type="ordered locus">bpr_I0316</name>
</gene>
<dbReference type="GO" id="GO:0003676">
    <property type="term" value="F:nucleic acid binding"/>
    <property type="evidence" value="ECO:0007669"/>
    <property type="project" value="InterPro"/>
</dbReference>
<dbReference type="RefSeq" id="WP_013279721.1">
    <property type="nucleotide sequence ID" value="NC_014387.1"/>
</dbReference>
<dbReference type="EMBL" id="CP001810">
    <property type="protein sequence ID" value="ADL33064.1"/>
    <property type="molecule type" value="Genomic_DNA"/>
</dbReference>
<reference evidence="1 2" key="1">
    <citation type="journal article" date="2010" name="PLoS ONE">
        <title>The glycobiome of the rumen bacterium Butyrivibrio proteoclasticus B316(T) highlights adaptation to a polysaccharide-rich environment.</title>
        <authorList>
            <person name="Kelly W.J."/>
            <person name="Leahy S.C."/>
            <person name="Altermann E."/>
            <person name="Yeoman C.J."/>
            <person name="Dunne J.C."/>
            <person name="Kong Z."/>
            <person name="Pacheco D.M."/>
            <person name="Li D."/>
            <person name="Noel S.J."/>
            <person name="Moon C.D."/>
            <person name="Cookson A.L."/>
            <person name="Attwood G.T."/>
        </authorList>
    </citation>
    <scope>NUCLEOTIDE SEQUENCE [LARGE SCALE GENOMIC DNA]</scope>
    <source>
        <strain evidence="2">ATCC 51982 / DSM 14932 / B316</strain>
    </source>
</reference>
<dbReference type="KEGG" id="bpb:bpr_I0316"/>
<dbReference type="SUPFAM" id="SSF53098">
    <property type="entry name" value="Ribonuclease H-like"/>
    <property type="match status" value="1"/>
</dbReference>
<dbReference type="Gene3D" id="3.30.420.10">
    <property type="entry name" value="Ribonuclease H-like superfamily/Ribonuclease H"/>
    <property type="match status" value="1"/>
</dbReference>
<evidence type="ECO:0000313" key="1">
    <source>
        <dbReference type="EMBL" id="ADL33064.1"/>
    </source>
</evidence>
<protein>
    <recommendedName>
        <fullName evidence="3">Exonuclease domain-containing protein</fullName>
    </recommendedName>
</protein>
<dbReference type="Proteomes" id="UP000001299">
    <property type="component" value="Chromosome 1"/>
</dbReference>
<dbReference type="InterPro" id="IPR036397">
    <property type="entry name" value="RNaseH_sf"/>
</dbReference>
<accession>E0RYI3</accession>
<proteinExistence type="predicted"/>
<dbReference type="InterPro" id="IPR012337">
    <property type="entry name" value="RNaseH-like_sf"/>
</dbReference>
<organism evidence="1 2">
    <name type="scientific">Butyrivibrio proteoclasticus (strain ATCC 51982 / DSM 14932 / B316)</name>
    <name type="common">Clostridium proteoclasticum</name>
    <dbReference type="NCBI Taxonomy" id="515622"/>
    <lineage>
        <taxon>Bacteria</taxon>
        <taxon>Bacillati</taxon>
        <taxon>Bacillota</taxon>
        <taxon>Clostridia</taxon>
        <taxon>Lachnospirales</taxon>
        <taxon>Lachnospiraceae</taxon>
        <taxon>Butyrivibrio</taxon>
    </lineage>
</organism>
<name>E0RYI3_BUTPB</name>